<sequence length="149" mass="16140">MSATLTTRITHALITMLGIAATASAHAAILYSHFPGPKCHCGLTKGTTVVPEEAVGVCLQISNMTDALTVDVTEDWNVFLFETDDCSDEGGWIFPEDENNATVCNYNLNSSNETLLYYTVVGPDDDRYKLGGLRGEIDQHCGTPTKSTF</sequence>
<keyword evidence="1" id="KW-0732">Signal</keyword>
<name>A0A7C8ITF5_9PEZI</name>
<organism evidence="2 3">
    <name type="scientific">Xylaria multiplex</name>
    <dbReference type="NCBI Taxonomy" id="323545"/>
    <lineage>
        <taxon>Eukaryota</taxon>
        <taxon>Fungi</taxon>
        <taxon>Dikarya</taxon>
        <taxon>Ascomycota</taxon>
        <taxon>Pezizomycotina</taxon>
        <taxon>Sordariomycetes</taxon>
        <taxon>Xylariomycetidae</taxon>
        <taxon>Xylariales</taxon>
        <taxon>Xylariaceae</taxon>
        <taxon>Xylaria</taxon>
    </lineage>
</organism>
<accession>A0A7C8ITF5</accession>
<reference evidence="2 3" key="1">
    <citation type="submission" date="2019-12" db="EMBL/GenBank/DDBJ databases">
        <title>Draft genome sequence of the ascomycete Xylaria multiplex DSM 110363.</title>
        <authorList>
            <person name="Buettner E."/>
            <person name="Kellner H."/>
        </authorList>
    </citation>
    <scope>NUCLEOTIDE SEQUENCE [LARGE SCALE GENOMIC DNA]</scope>
    <source>
        <strain evidence="2 3">DSM 110363</strain>
    </source>
</reference>
<proteinExistence type="predicted"/>
<dbReference type="EMBL" id="WUBL01000048">
    <property type="protein sequence ID" value="KAF2968625.1"/>
    <property type="molecule type" value="Genomic_DNA"/>
</dbReference>
<feature type="signal peptide" evidence="1">
    <location>
        <begin position="1"/>
        <end position="25"/>
    </location>
</feature>
<dbReference type="Proteomes" id="UP000481858">
    <property type="component" value="Unassembled WGS sequence"/>
</dbReference>
<evidence type="ECO:0000313" key="2">
    <source>
        <dbReference type="EMBL" id="KAF2968625.1"/>
    </source>
</evidence>
<protein>
    <recommendedName>
        <fullName evidence="4">Cyanovirin-N domain-containing protein</fullName>
    </recommendedName>
</protein>
<dbReference type="OrthoDB" id="4763104at2759"/>
<evidence type="ECO:0000256" key="1">
    <source>
        <dbReference type="SAM" id="SignalP"/>
    </source>
</evidence>
<evidence type="ECO:0008006" key="4">
    <source>
        <dbReference type="Google" id="ProtNLM"/>
    </source>
</evidence>
<keyword evidence="3" id="KW-1185">Reference proteome</keyword>
<dbReference type="AlphaFoldDB" id="A0A7C8ITF5"/>
<dbReference type="InParanoid" id="A0A7C8ITF5"/>
<comment type="caution">
    <text evidence="2">The sequence shown here is derived from an EMBL/GenBank/DDBJ whole genome shotgun (WGS) entry which is preliminary data.</text>
</comment>
<feature type="chain" id="PRO_5028814132" description="Cyanovirin-N domain-containing protein" evidence="1">
    <location>
        <begin position="26"/>
        <end position="149"/>
    </location>
</feature>
<gene>
    <name evidence="2" type="ORF">GQX73_g4992</name>
</gene>
<evidence type="ECO:0000313" key="3">
    <source>
        <dbReference type="Proteomes" id="UP000481858"/>
    </source>
</evidence>